<dbReference type="Proteomes" id="UP000790377">
    <property type="component" value="Unassembled WGS sequence"/>
</dbReference>
<protein>
    <submittedName>
        <fullName evidence="1">P-loop containing nucleoside triphosphate hydrolase protein</fullName>
    </submittedName>
</protein>
<sequence>MSRVKEQAPPVADGAFQVDTPAVRSLRRRRYGIHAITFEESHSPQSSRILLQRFDRVYRELCITAPYGWRLLREVFAMAPLSLAANLLCTLWLSVSSAVNLYFLSFLFSLLEDSFTSGKVAAETYKAVACGWLTTALLSVAVEHIYVEAQATLRGHLRAHFIPQLIRAGLRADLPTMQGWQSVFPVTGNFDSEIPGWSFLQYLLERMRTALTLLTQVMVLVYAISRKQSPEKELLIFFCIAHPVIRWLAPPNGIGSKDYIFWTDNRYYHHLKALYHLTFSTEYRGDLILDGVTSSIAAEYSRSSEALGIVTDAEPYPWVGGLLRSWYWDFLINITLDLPLAIYVLTLPSRLSPSSVTSMALLQQATTTLSRSIGRWGDDQSSVIERFSQAKWLYEAIAHESRMPMGTASYPEDAMKFSAEGMSISFKDVSLRYPKRSDEALHKVSFDVAPGQLVLVVGVNGSGKSSMLKLLARLFDPTSGQILIDGKPHAAYKIDELRESMSFLSQSPVVYPLSVRENICIGLGPRTDKREGQIAEAARMGGSSGWISKLEDGYDTLLQPSYTVATNWVAGFFGQLSDALRQEYDKHTKPRILISGGEQQRLAASRTFMKINNGKIKLVVVDEATSSLDPVAERDLLTQFLRVRNGKTMIFVTHRFQHLARKADQIICLKDGHIVEHGTHDELMHTAGEYAELYNAQAKPVF</sequence>
<reference evidence="1" key="1">
    <citation type="journal article" date="2021" name="New Phytol.">
        <title>Evolutionary innovations through gain and loss of genes in the ectomycorrhizal Boletales.</title>
        <authorList>
            <person name="Wu G."/>
            <person name="Miyauchi S."/>
            <person name="Morin E."/>
            <person name="Kuo A."/>
            <person name="Drula E."/>
            <person name="Varga T."/>
            <person name="Kohler A."/>
            <person name="Feng B."/>
            <person name="Cao Y."/>
            <person name="Lipzen A."/>
            <person name="Daum C."/>
            <person name="Hundley H."/>
            <person name="Pangilinan J."/>
            <person name="Johnson J."/>
            <person name="Barry K."/>
            <person name="LaButti K."/>
            <person name="Ng V."/>
            <person name="Ahrendt S."/>
            <person name="Min B."/>
            <person name="Choi I.G."/>
            <person name="Park H."/>
            <person name="Plett J.M."/>
            <person name="Magnuson J."/>
            <person name="Spatafora J.W."/>
            <person name="Nagy L.G."/>
            <person name="Henrissat B."/>
            <person name="Grigoriev I.V."/>
            <person name="Yang Z.L."/>
            <person name="Xu J."/>
            <person name="Martin F.M."/>
        </authorList>
    </citation>
    <scope>NUCLEOTIDE SEQUENCE</scope>
    <source>
        <strain evidence="1">ATCC 28755</strain>
    </source>
</reference>
<gene>
    <name evidence="1" type="ORF">BJ138DRAFT_853201</name>
</gene>
<accession>A0ACB7ZVX0</accession>
<evidence type="ECO:0000313" key="2">
    <source>
        <dbReference type="Proteomes" id="UP000790377"/>
    </source>
</evidence>
<keyword evidence="1" id="KW-0378">Hydrolase</keyword>
<dbReference type="EMBL" id="MU268336">
    <property type="protein sequence ID" value="KAH7904878.1"/>
    <property type="molecule type" value="Genomic_DNA"/>
</dbReference>
<organism evidence="1 2">
    <name type="scientific">Hygrophoropsis aurantiaca</name>
    <dbReference type="NCBI Taxonomy" id="72124"/>
    <lineage>
        <taxon>Eukaryota</taxon>
        <taxon>Fungi</taxon>
        <taxon>Dikarya</taxon>
        <taxon>Basidiomycota</taxon>
        <taxon>Agaricomycotina</taxon>
        <taxon>Agaricomycetes</taxon>
        <taxon>Agaricomycetidae</taxon>
        <taxon>Boletales</taxon>
        <taxon>Coniophorineae</taxon>
        <taxon>Hygrophoropsidaceae</taxon>
        <taxon>Hygrophoropsis</taxon>
    </lineage>
</organism>
<name>A0ACB7ZVX0_9AGAM</name>
<keyword evidence="2" id="KW-1185">Reference proteome</keyword>
<comment type="caution">
    <text evidence="1">The sequence shown here is derived from an EMBL/GenBank/DDBJ whole genome shotgun (WGS) entry which is preliminary data.</text>
</comment>
<evidence type="ECO:0000313" key="1">
    <source>
        <dbReference type="EMBL" id="KAH7904878.1"/>
    </source>
</evidence>
<proteinExistence type="predicted"/>